<dbReference type="InterPro" id="IPR001202">
    <property type="entry name" value="WW_dom"/>
</dbReference>
<name>A0A914D632_9BILA</name>
<dbReference type="GO" id="GO:0070063">
    <property type="term" value="F:RNA polymerase binding"/>
    <property type="evidence" value="ECO:0007669"/>
    <property type="project" value="InterPro"/>
</dbReference>
<evidence type="ECO:0000313" key="6">
    <source>
        <dbReference type="Proteomes" id="UP000887540"/>
    </source>
</evidence>
<feature type="region of interest" description="Disordered" evidence="3">
    <location>
        <begin position="554"/>
        <end position="586"/>
    </location>
</feature>
<keyword evidence="1" id="KW-0677">Repeat</keyword>
<feature type="domain" description="WW" evidence="4">
    <location>
        <begin position="170"/>
        <end position="202"/>
    </location>
</feature>
<dbReference type="Gene3D" id="2.20.70.10">
    <property type="match status" value="1"/>
</dbReference>
<evidence type="ECO:0000259" key="5">
    <source>
        <dbReference type="PROSITE" id="PS50103"/>
    </source>
</evidence>
<evidence type="ECO:0000256" key="3">
    <source>
        <dbReference type="SAM" id="MobiDB-lite"/>
    </source>
</evidence>
<dbReference type="InterPro" id="IPR045148">
    <property type="entry name" value="TCRG1-like"/>
</dbReference>
<dbReference type="Proteomes" id="UP000887540">
    <property type="component" value="Unplaced"/>
</dbReference>
<keyword evidence="2" id="KW-0862">Zinc</keyword>
<dbReference type="PANTHER" id="PTHR15377">
    <property type="entry name" value="TRANSCRIPTION ELONGATION REGULATOR 1"/>
    <property type="match status" value="1"/>
</dbReference>
<dbReference type="GO" id="GO:0008270">
    <property type="term" value="F:zinc ion binding"/>
    <property type="evidence" value="ECO:0007669"/>
    <property type="project" value="UniProtKB-KW"/>
</dbReference>
<evidence type="ECO:0000259" key="4">
    <source>
        <dbReference type="PROSITE" id="PS50020"/>
    </source>
</evidence>
<dbReference type="GO" id="GO:0005634">
    <property type="term" value="C:nucleus"/>
    <property type="evidence" value="ECO:0007669"/>
    <property type="project" value="TreeGrafter"/>
</dbReference>
<evidence type="ECO:0000256" key="2">
    <source>
        <dbReference type="PROSITE-ProRule" id="PRU00723"/>
    </source>
</evidence>
<dbReference type="PROSITE" id="PS50020">
    <property type="entry name" value="WW_DOMAIN_2"/>
    <property type="match status" value="1"/>
</dbReference>
<feature type="compositionally biased region" description="Basic residues" evidence="3">
    <location>
        <begin position="619"/>
        <end position="636"/>
    </location>
</feature>
<keyword evidence="2" id="KW-0479">Metal-binding</keyword>
<reference evidence="7" key="1">
    <citation type="submission" date="2022-11" db="UniProtKB">
        <authorList>
            <consortium name="WormBaseParasite"/>
        </authorList>
    </citation>
    <scope>IDENTIFICATION</scope>
</reference>
<dbReference type="InterPro" id="IPR000571">
    <property type="entry name" value="Znf_CCCH"/>
</dbReference>
<keyword evidence="6" id="KW-1185">Reference proteome</keyword>
<evidence type="ECO:0000256" key="1">
    <source>
        <dbReference type="ARBA" id="ARBA00022737"/>
    </source>
</evidence>
<dbReference type="Pfam" id="PF00642">
    <property type="entry name" value="zf-CCCH"/>
    <property type="match status" value="1"/>
</dbReference>
<dbReference type="PANTHER" id="PTHR15377:SF3">
    <property type="entry name" value="WW DOMAIN-CONTAINING PROTEIN"/>
    <property type="match status" value="1"/>
</dbReference>
<organism evidence="6 7">
    <name type="scientific">Acrobeloides nanus</name>
    <dbReference type="NCBI Taxonomy" id="290746"/>
    <lineage>
        <taxon>Eukaryota</taxon>
        <taxon>Metazoa</taxon>
        <taxon>Ecdysozoa</taxon>
        <taxon>Nematoda</taxon>
        <taxon>Chromadorea</taxon>
        <taxon>Rhabditida</taxon>
        <taxon>Tylenchina</taxon>
        <taxon>Cephalobomorpha</taxon>
        <taxon>Cephaloboidea</taxon>
        <taxon>Cephalobidae</taxon>
        <taxon>Acrobeloides</taxon>
    </lineage>
</organism>
<sequence length="678" mass="76641">MSKNSDQIICAYCRKLHSDEKGVFLEAIRKELPNYQNVKCAKCSYTSNNANDVSQHFGKIHGGCNNEPKFELKLNPYLEALCERIFIESQIYTDSGIDTAATHTLVSDESNLEKPDQDAPIQKAASSLVVESLPEENMADLLKKSKSVFHEKEQIKNQEAKQFSTAVSGTPWHVVWIQDGNNFKLFFYNPSSKTSVWQRPSELYNRKDVDLLVMQPPVGKFMTMPNDLLSTSVQANQYTDGHAYQPNLKFFPPVTRPIFSEHPQQLELNIKPCQNFFKGLCKFGQLCRFSHMPYMETKGYQMAKNQERLKALARSDSKLEINLPRFFEQRFSGGGENREQLMAEQEIINEGNAETANFAKNPILMAKNAETTNQLFKNLSKSATIHEELQESITDDQKIIEHPKNDPPLIEIMRNLNAHAGQELNPVNVEQPSEGTEKNILADVQASMPCSSEVAQKPILGKRQQDRVGNWQKIAVQIHQEPGESALNEIRIQPKIPKMSYTRFQRPPSFSSPGRLIIDEEEPEEELVMTEKPMKIEEPAEQANKVSKYVSLFDSDEPSDQSLNSDEEESPQKPANISSEIKKPVIPGYDILLSQSRMTHYSNAMDESDQGATASSRKTGGKKQRTYTKRAVKRERAKNMGPSTSTLGSSTNIMLSESSLSSIQVKKRLRPRSQKSNP</sequence>
<feature type="zinc finger region" description="C3H1-type" evidence="2">
    <location>
        <begin position="267"/>
        <end position="294"/>
    </location>
</feature>
<proteinExistence type="predicted"/>
<feature type="region of interest" description="Disordered" evidence="3">
    <location>
        <begin position="600"/>
        <end position="678"/>
    </location>
</feature>
<feature type="compositionally biased region" description="Basic residues" evidence="3">
    <location>
        <begin position="665"/>
        <end position="678"/>
    </location>
</feature>
<dbReference type="GO" id="GO:0003712">
    <property type="term" value="F:transcription coregulator activity"/>
    <property type="evidence" value="ECO:0007669"/>
    <property type="project" value="TreeGrafter"/>
</dbReference>
<feature type="compositionally biased region" description="Polar residues" evidence="3">
    <location>
        <begin position="641"/>
        <end position="664"/>
    </location>
</feature>
<keyword evidence="2" id="KW-0863">Zinc-finger</keyword>
<dbReference type="CDD" id="cd00201">
    <property type="entry name" value="WW"/>
    <property type="match status" value="1"/>
</dbReference>
<dbReference type="AlphaFoldDB" id="A0A914D632"/>
<feature type="domain" description="C3H1-type" evidence="5">
    <location>
        <begin position="267"/>
        <end position="294"/>
    </location>
</feature>
<evidence type="ECO:0000313" key="7">
    <source>
        <dbReference type="WBParaSite" id="ACRNAN_scaffold1865.g30084.t1"/>
    </source>
</evidence>
<protein>
    <submittedName>
        <fullName evidence="7">WW domain-containing protein</fullName>
    </submittedName>
</protein>
<accession>A0A914D632</accession>
<dbReference type="PROSITE" id="PS50103">
    <property type="entry name" value="ZF_C3H1"/>
    <property type="match status" value="1"/>
</dbReference>
<dbReference type="Gene3D" id="2.30.30.1190">
    <property type="match status" value="1"/>
</dbReference>
<dbReference type="WBParaSite" id="ACRNAN_scaffold1865.g30084.t1">
    <property type="protein sequence ID" value="ACRNAN_scaffold1865.g30084.t1"/>
    <property type="gene ID" value="ACRNAN_scaffold1865.g30084"/>
</dbReference>
<feature type="compositionally biased region" description="Acidic residues" evidence="3">
    <location>
        <begin position="554"/>
        <end position="569"/>
    </location>
</feature>